<dbReference type="eggNOG" id="KOG1342">
    <property type="taxonomic scope" value="Eukaryota"/>
</dbReference>
<dbReference type="InterPro" id="IPR000286">
    <property type="entry name" value="HDACs"/>
</dbReference>
<dbReference type="GO" id="GO:0031507">
    <property type="term" value="P:heterochromatin formation"/>
    <property type="evidence" value="ECO:0007669"/>
    <property type="project" value="TreeGrafter"/>
</dbReference>
<dbReference type="GO" id="GO:0005694">
    <property type="term" value="C:chromosome"/>
    <property type="evidence" value="ECO:0007669"/>
    <property type="project" value="UniProtKB-SubCell"/>
</dbReference>
<dbReference type="PANTHER" id="PTHR10625:SF14">
    <property type="entry name" value="HISTONE DEACETYLASE 8"/>
    <property type="match status" value="1"/>
</dbReference>
<keyword evidence="12" id="KW-0156">Chromatin regulator</keyword>
<dbReference type="Proteomes" id="UP000007148">
    <property type="component" value="Unassembled WGS sequence"/>
</dbReference>
<evidence type="ECO:0000256" key="1">
    <source>
        <dbReference type="ARBA" id="ARBA00001968"/>
    </source>
</evidence>
<comment type="subcellular location">
    <subcellularLocation>
        <location evidence="3">Chromosome</location>
    </subcellularLocation>
    <subcellularLocation>
        <location evidence="4">Cytoplasm</location>
    </subcellularLocation>
    <subcellularLocation>
        <location evidence="2">Nucleus</location>
    </subcellularLocation>
</comment>
<dbReference type="GO" id="GO:0005634">
    <property type="term" value="C:nucleus"/>
    <property type="evidence" value="ECO:0007669"/>
    <property type="project" value="UniProtKB-SubCell"/>
</dbReference>
<dbReference type="GO" id="GO:0005737">
    <property type="term" value="C:cytoplasm"/>
    <property type="evidence" value="ECO:0007669"/>
    <property type="project" value="UniProtKB-SubCell"/>
</dbReference>
<evidence type="ECO:0000256" key="7">
    <source>
        <dbReference type="ARBA" id="ARBA00022454"/>
    </source>
</evidence>
<evidence type="ECO:0000256" key="3">
    <source>
        <dbReference type="ARBA" id="ARBA00004286"/>
    </source>
</evidence>
<dbReference type="PRINTS" id="PR01270">
    <property type="entry name" value="HDASUPER"/>
</dbReference>
<comment type="similarity">
    <text evidence="5">Belongs to the histone deacetylase family. HD type 1 subfamily.</text>
</comment>
<dbReference type="PANTHER" id="PTHR10625">
    <property type="entry name" value="HISTONE DEACETYLASE HDAC1-RELATED"/>
    <property type="match status" value="1"/>
</dbReference>
<organism evidence="20 21">
    <name type="scientific">Serendipita indica (strain DSM 11827)</name>
    <name type="common">Root endophyte fungus</name>
    <name type="synonym">Piriformospora indica</name>
    <dbReference type="NCBI Taxonomy" id="1109443"/>
    <lineage>
        <taxon>Eukaryota</taxon>
        <taxon>Fungi</taxon>
        <taxon>Dikarya</taxon>
        <taxon>Basidiomycota</taxon>
        <taxon>Agaricomycotina</taxon>
        <taxon>Agaricomycetes</taxon>
        <taxon>Sebacinales</taxon>
        <taxon>Serendipitaceae</taxon>
        <taxon>Serendipita</taxon>
    </lineage>
</organism>
<keyword evidence="8" id="KW-0963">Cytoplasm</keyword>
<evidence type="ECO:0000256" key="2">
    <source>
        <dbReference type="ARBA" id="ARBA00004123"/>
    </source>
</evidence>
<dbReference type="HOGENOM" id="CLU_007727_7_6_1"/>
<keyword evidence="9" id="KW-0678">Repressor</keyword>
<keyword evidence="7" id="KW-0158">Chromosome</keyword>
<protein>
    <recommendedName>
        <fullName evidence="16">Histone deacetylase 8</fullName>
        <ecNumber evidence="6">3.5.1.98</ecNumber>
    </recommendedName>
    <alternativeName>
        <fullName evidence="17">Protein deacetylase HDAC8</fullName>
    </alternativeName>
    <alternativeName>
        <fullName evidence="18">Protein decrotonylase HDAC8</fullName>
    </alternativeName>
</protein>
<sequence>MDEVSESRRQVAYIVSEELIKVSSLLPSNRGRSKLVHQLVVACGLLRSRKNASGAIPVRPTVANREDLATFHDGDYLDYVLDPAPRRQPGGQAKEFGIEDDCPWFAGLHLYVPLIAGCALTAAQLLIEQKADVALAWDGGRHHAQKGEASGFCYVADIPLVLLRLKRAQGPRRPRVMYLDLDLHFADGVSIPFAKQQQPSRILTLSIHHASPGFFPAHPLAELTPADTADPFTLSIPLARGASNKTFHSIWGSIERVKEAFRPDFVVVQCGVDGLSGDPLAIWNWGLNAEDEGSLGWYVRGILAWGARTLFLGGGGYHSPNAARAWTYLTSVALGSPFAPDLPVPEHSLWPYYAPSFTMEVETGNMSDHNDGAYLSQVDDTFKQLATRLQDVCS</sequence>
<evidence type="ECO:0000256" key="16">
    <source>
        <dbReference type="ARBA" id="ARBA00040347"/>
    </source>
</evidence>
<comment type="caution">
    <text evidence="20">The sequence shown here is derived from an EMBL/GenBank/DDBJ whole genome shotgun (WGS) entry which is preliminary data.</text>
</comment>
<evidence type="ECO:0000256" key="4">
    <source>
        <dbReference type="ARBA" id="ARBA00004496"/>
    </source>
</evidence>
<feature type="domain" description="Histone deacetylase" evidence="19">
    <location>
        <begin position="27"/>
        <end position="332"/>
    </location>
</feature>
<dbReference type="OMA" id="DVPAGNM"/>
<evidence type="ECO:0000256" key="9">
    <source>
        <dbReference type="ARBA" id="ARBA00022491"/>
    </source>
</evidence>
<evidence type="ECO:0000256" key="12">
    <source>
        <dbReference type="ARBA" id="ARBA00022853"/>
    </source>
</evidence>
<dbReference type="EMBL" id="CAFZ01000057">
    <property type="protein sequence ID" value="CCA69531.1"/>
    <property type="molecule type" value="Genomic_DNA"/>
</dbReference>
<evidence type="ECO:0000313" key="21">
    <source>
        <dbReference type="Proteomes" id="UP000007148"/>
    </source>
</evidence>
<keyword evidence="11" id="KW-0378">Hydrolase</keyword>
<dbReference type="Pfam" id="PF00850">
    <property type="entry name" value="Hist_deacetyl"/>
    <property type="match status" value="1"/>
</dbReference>
<evidence type="ECO:0000256" key="14">
    <source>
        <dbReference type="ARBA" id="ARBA00023163"/>
    </source>
</evidence>
<evidence type="ECO:0000256" key="13">
    <source>
        <dbReference type="ARBA" id="ARBA00023015"/>
    </source>
</evidence>
<evidence type="ECO:0000256" key="10">
    <source>
        <dbReference type="ARBA" id="ARBA00022723"/>
    </source>
</evidence>
<evidence type="ECO:0000256" key="11">
    <source>
        <dbReference type="ARBA" id="ARBA00022801"/>
    </source>
</evidence>
<dbReference type="InterPro" id="IPR023696">
    <property type="entry name" value="Ureohydrolase_dom_sf"/>
</dbReference>
<keyword evidence="10" id="KW-0479">Metal-binding</keyword>
<dbReference type="STRING" id="1109443.G4TDX2"/>
<dbReference type="InterPro" id="IPR037138">
    <property type="entry name" value="His_deacetylse_dom_sf"/>
</dbReference>
<reference evidence="20 21" key="1">
    <citation type="journal article" date="2011" name="PLoS Pathog.">
        <title>Endophytic Life Strategies Decoded by Genome and Transcriptome Analyses of the Mutualistic Root Symbiont Piriformospora indica.</title>
        <authorList>
            <person name="Zuccaro A."/>
            <person name="Lahrmann U."/>
            <person name="Guldener U."/>
            <person name="Langen G."/>
            <person name="Pfiffi S."/>
            <person name="Biedenkopf D."/>
            <person name="Wong P."/>
            <person name="Samans B."/>
            <person name="Grimm C."/>
            <person name="Basiewicz M."/>
            <person name="Murat C."/>
            <person name="Martin F."/>
            <person name="Kogel K.H."/>
        </authorList>
    </citation>
    <scope>NUCLEOTIDE SEQUENCE [LARGE SCALE GENOMIC DNA]</scope>
    <source>
        <strain evidence="20 21">DSM 11827</strain>
    </source>
</reference>
<evidence type="ECO:0000256" key="17">
    <source>
        <dbReference type="ARBA" id="ARBA00041964"/>
    </source>
</evidence>
<evidence type="ECO:0000256" key="5">
    <source>
        <dbReference type="ARBA" id="ARBA00006457"/>
    </source>
</evidence>
<evidence type="ECO:0000313" key="20">
    <source>
        <dbReference type="EMBL" id="CCA69531.1"/>
    </source>
</evidence>
<name>G4TDX2_SERID</name>
<proteinExistence type="inferred from homology"/>
<gene>
    <name evidence="20" type="ORF">PIIN_03470</name>
</gene>
<dbReference type="OrthoDB" id="73273at2759"/>
<evidence type="ECO:0000256" key="15">
    <source>
        <dbReference type="ARBA" id="ARBA00023242"/>
    </source>
</evidence>
<dbReference type="AlphaFoldDB" id="G4TDX2"/>
<dbReference type="EC" id="3.5.1.98" evidence="6"/>
<evidence type="ECO:0000259" key="19">
    <source>
        <dbReference type="Pfam" id="PF00850"/>
    </source>
</evidence>
<dbReference type="Gene3D" id="3.40.800.20">
    <property type="entry name" value="Histone deacetylase domain"/>
    <property type="match status" value="1"/>
</dbReference>
<keyword evidence="14" id="KW-0804">Transcription</keyword>
<dbReference type="SUPFAM" id="SSF52768">
    <property type="entry name" value="Arginase/deacetylase"/>
    <property type="match status" value="1"/>
</dbReference>
<evidence type="ECO:0000256" key="8">
    <source>
        <dbReference type="ARBA" id="ARBA00022490"/>
    </source>
</evidence>
<dbReference type="InterPro" id="IPR023801">
    <property type="entry name" value="His_deacetylse_dom"/>
</dbReference>
<keyword evidence="15" id="KW-0539">Nucleus</keyword>
<keyword evidence="13" id="KW-0805">Transcription regulation</keyword>
<accession>G4TDX2</accession>
<dbReference type="InterPro" id="IPR003084">
    <property type="entry name" value="HDAC_I/II"/>
</dbReference>
<dbReference type="GO" id="GO:0141221">
    <property type="term" value="F:histone deacetylase activity, hydrolytic mechanism"/>
    <property type="evidence" value="ECO:0007669"/>
    <property type="project" value="UniProtKB-EC"/>
</dbReference>
<dbReference type="PRINTS" id="PR01271">
    <property type="entry name" value="HISDACETLASE"/>
</dbReference>
<dbReference type="CDD" id="cd11680">
    <property type="entry name" value="HDAC_Hos1"/>
    <property type="match status" value="1"/>
</dbReference>
<keyword evidence="21" id="KW-1185">Reference proteome</keyword>
<comment type="cofactor">
    <cofactor evidence="1">
        <name>a divalent metal cation</name>
        <dbReference type="ChEBI" id="CHEBI:60240"/>
    </cofactor>
</comment>
<dbReference type="GO" id="GO:0046872">
    <property type="term" value="F:metal ion binding"/>
    <property type="evidence" value="ECO:0007669"/>
    <property type="project" value="UniProtKB-KW"/>
</dbReference>
<evidence type="ECO:0000256" key="6">
    <source>
        <dbReference type="ARBA" id="ARBA00012111"/>
    </source>
</evidence>
<evidence type="ECO:0000256" key="18">
    <source>
        <dbReference type="ARBA" id="ARBA00042783"/>
    </source>
</evidence>
<dbReference type="InParanoid" id="G4TDX2"/>